<keyword evidence="7" id="KW-1185">Reference proteome</keyword>
<reference evidence="6" key="1">
    <citation type="submission" date="2023-06" db="EMBL/GenBank/DDBJ databases">
        <title>Draft genome of Marssonina rosae.</title>
        <authorList>
            <person name="Cheng Q."/>
        </authorList>
    </citation>
    <scope>NUCLEOTIDE SEQUENCE</scope>
    <source>
        <strain evidence="6">R4</strain>
    </source>
</reference>
<dbReference type="GO" id="GO:0008080">
    <property type="term" value="F:N-acetyltransferase activity"/>
    <property type="evidence" value="ECO:0007669"/>
    <property type="project" value="TreeGrafter"/>
</dbReference>
<keyword evidence="3" id="KW-0012">Acyltransferase</keyword>
<dbReference type="PROSITE" id="PS51186">
    <property type="entry name" value="GNAT"/>
    <property type="match status" value="1"/>
</dbReference>
<dbReference type="SUPFAM" id="SSF55729">
    <property type="entry name" value="Acyl-CoA N-acyltransferases (Nat)"/>
    <property type="match status" value="1"/>
</dbReference>
<feature type="transmembrane region" description="Helical" evidence="4">
    <location>
        <begin position="72"/>
        <end position="90"/>
    </location>
</feature>
<evidence type="ECO:0000259" key="5">
    <source>
        <dbReference type="PROSITE" id="PS51186"/>
    </source>
</evidence>
<dbReference type="InterPro" id="IPR000182">
    <property type="entry name" value="GNAT_dom"/>
</dbReference>
<accession>A0AAD9WDT2</accession>
<comment type="caution">
    <text evidence="6">The sequence shown here is derived from an EMBL/GenBank/DDBJ whole genome shotgun (WGS) entry which is preliminary data.</text>
</comment>
<comment type="similarity">
    <text evidence="1">Belongs to the acetyltransferase family.</text>
</comment>
<dbReference type="Pfam" id="PF00583">
    <property type="entry name" value="Acetyltransf_1"/>
    <property type="match status" value="1"/>
</dbReference>
<dbReference type="AlphaFoldDB" id="A0AAD9WDT2"/>
<evidence type="ECO:0000256" key="2">
    <source>
        <dbReference type="ARBA" id="ARBA00022679"/>
    </source>
</evidence>
<proteinExistence type="inferred from homology"/>
<protein>
    <recommendedName>
        <fullName evidence="5">N-acetyltransferase domain-containing protein</fullName>
    </recommendedName>
</protein>
<dbReference type="InterPro" id="IPR016181">
    <property type="entry name" value="Acyl_CoA_acyltransferase"/>
</dbReference>
<organism evidence="6 7">
    <name type="scientific">Diplocarpon rosae</name>
    <dbReference type="NCBI Taxonomy" id="946125"/>
    <lineage>
        <taxon>Eukaryota</taxon>
        <taxon>Fungi</taxon>
        <taxon>Dikarya</taxon>
        <taxon>Ascomycota</taxon>
        <taxon>Pezizomycotina</taxon>
        <taxon>Leotiomycetes</taxon>
        <taxon>Helotiales</taxon>
        <taxon>Drepanopezizaceae</taxon>
        <taxon>Diplocarpon</taxon>
    </lineage>
</organism>
<evidence type="ECO:0000256" key="1">
    <source>
        <dbReference type="ARBA" id="ARBA00008694"/>
    </source>
</evidence>
<dbReference type="CDD" id="cd04301">
    <property type="entry name" value="NAT_SF"/>
    <property type="match status" value="1"/>
</dbReference>
<dbReference type="Proteomes" id="UP001285354">
    <property type="component" value="Unassembled WGS sequence"/>
</dbReference>
<gene>
    <name evidence="6" type="ORF">QTJ16_002306</name>
</gene>
<keyword evidence="4" id="KW-1133">Transmembrane helix</keyword>
<keyword evidence="4" id="KW-0812">Transmembrane</keyword>
<feature type="domain" description="N-acetyltransferase" evidence="5">
    <location>
        <begin position="8"/>
        <end position="179"/>
    </location>
</feature>
<evidence type="ECO:0000313" key="7">
    <source>
        <dbReference type="Proteomes" id="UP001285354"/>
    </source>
</evidence>
<evidence type="ECO:0000256" key="4">
    <source>
        <dbReference type="SAM" id="Phobius"/>
    </source>
</evidence>
<name>A0AAD9WDT2_9HELO</name>
<evidence type="ECO:0000313" key="6">
    <source>
        <dbReference type="EMBL" id="KAK2627660.1"/>
    </source>
</evidence>
<evidence type="ECO:0000256" key="3">
    <source>
        <dbReference type="ARBA" id="ARBA00023315"/>
    </source>
</evidence>
<sequence>MSAPKAEATIRHARREDIPTILSLIQELALYEKAPDAVEATPELLAQTICFAPTPFAPAPPQTVSSTRPARCLLLFTAAGAAAGMALYFYNYSTWKARPGIYLEDLFVREPYRGKGYGQRLIGELAKEVVSMGGARLEWCVLKWNEPSIGFYESEKIGANAQSEVGVTGSDAESGTDAG</sequence>
<keyword evidence="2" id="KW-0808">Transferase</keyword>
<dbReference type="InterPro" id="IPR051016">
    <property type="entry name" value="Diverse_Substrate_AcTransf"/>
</dbReference>
<dbReference type="FunFam" id="3.40.630.30:FF:000064">
    <property type="entry name" value="GNAT family acetyltransferase"/>
    <property type="match status" value="1"/>
</dbReference>
<dbReference type="Gene3D" id="3.40.630.30">
    <property type="match status" value="1"/>
</dbReference>
<dbReference type="PANTHER" id="PTHR10545:SF29">
    <property type="entry name" value="GH14572P-RELATED"/>
    <property type="match status" value="1"/>
</dbReference>
<dbReference type="EMBL" id="JAUBYV010000003">
    <property type="protein sequence ID" value="KAK2627660.1"/>
    <property type="molecule type" value="Genomic_DNA"/>
</dbReference>
<keyword evidence="4" id="KW-0472">Membrane</keyword>
<dbReference type="PANTHER" id="PTHR10545">
    <property type="entry name" value="DIAMINE N-ACETYLTRANSFERASE"/>
    <property type="match status" value="1"/>
</dbReference>